<dbReference type="RefSeq" id="WP_253579530.1">
    <property type="nucleotide sequence ID" value="NZ_JAMFTQ010000021.1"/>
</dbReference>
<dbReference type="InterPro" id="IPR003593">
    <property type="entry name" value="AAA+_ATPase"/>
</dbReference>
<dbReference type="Gene3D" id="3.40.50.300">
    <property type="entry name" value="P-loop containing nucleotide triphosphate hydrolases"/>
    <property type="match status" value="1"/>
</dbReference>
<dbReference type="InterPro" id="IPR051782">
    <property type="entry name" value="ABC_Transporter_VariousFunc"/>
</dbReference>
<gene>
    <name evidence="5" type="ORF">M5J20_10940</name>
</gene>
<dbReference type="InterPro" id="IPR027417">
    <property type="entry name" value="P-loop_NTPase"/>
</dbReference>
<proteinExistence type="predicted"/>
<dbReference type="SUPFAM" id="SSF52540">
    <property type="entry name" value="P-loop containing nucleoside triphosphate hydrolases"/>
    <property type="match status" value="1"/>
</dbReference>
<evidence type="ECO:0000256" key="3">
    <source>
        <dbReference type="ARBA" id="ARBA00022840"/>
    </source>
</evidence>
<keyword evidence="1" id="KW-0813">Transport</keyword>
<reference evidence="5" key="1">
    <citation type="submission" date="2022-05" db="EMBL/GenBank/DDBJ databases">
        <title>Corynebacterium sp. TA-R-1 sp. nov., isolated from human feces.</title>
        <authorList>
            <person name="Shamsuzzaman M."/>
            <person name="Dahal R.H."/>
        </authorList>
    </citation>
    <scope>NUCLEOTIDE SEQUENCE</scope>
    <source>
        <strain evidence="5">TA-R-1</strain>
    </source>
</reference>
<feature type="domain" description="ABC transporter" evidence="4">
    <location>
        <begin position="5"/>
        <end position="231"/>
    </location>
</feature>
<keyword evidence="2" id="KW-0547">Nucleotide-binding</keyword>
<evidence type="ECO:0000259" key="4">
    <source>
        <dbReference type="PROSITE" id="PS50893"/>
    </source>
</evidence>
<dbReference type="PANTHER" id="PTHR42939">
    <property type="entry name" value="ABC TRANSPORTER ATP-BINDING PROTEIN ALBC-RELATED"/>
    <property type="match status" value="1"/>
</dbReference>
<accession>A0ABT1G3T4</accession>
<name>A0ABT1G3T4_9CORY</name>
<evidence type="ECO:0000256" key="2">
    <source>
        <dbReference type="ARBA" id="ARBA00022741"/>
    </source>
</evidence>
<dbReference type="GO" id="GO:0005524">
    <property type="term" value="F:ATP binding"/>
    <property type="evidence" value="ECO:0007669"/>
    <property type="project" value="UniProtKB-KW"/>
</dbReference>
<dbReference type="Pfam" id="PF00005">
    <property type="entry name" value="ABC_tran"/>
    <property type="match status" value="1"/>
</dbReference>
<evidence type="ECO:0000313" key="5">
    <source>
        <dbReference type="EMBL" id="MCP1388690.1"/>
    </source>
</evidence>
<dbReference type="EMBL" id="JAMFTQ010000021">
    <property type="protein sequence ID" value="MCP1388690.1"/>
    <property type="molecule type" value="Genomic_DNA"/>
</dbReference>
<dbReference type="PANTHER" id="PTHR42939:SF1">
    <property type="entry name" value="ABC TRANSPORTER ATP-BINDING PROTEIN ALBC-RELATED"/>
    <property type="match status" value="1"/>
</dbReference>
<protein>
    <submittedName>
        <fullName evidence="5">ABC transporter ATP-binding protein</fullName>
    </submittedName>
</protein>
<dbReference type="Proteomes" id="UP001204000">
    <property type="component" value="Unassembled WGS sequence"/>
</dbReference>
<dbReference type="CDD" id="cd03230">
    <property type="entry name" value="ABC_DR_subfamily_A"/>
    <property type="match status" value="1"/>
</dbReference>
<dbReference type="InterPro" id="IPR003439">
    <property type="entry name" value="ABC_transporter-like_ATP-bd"/>
</dbReference>
<dbReference type="PROSITE" id="PS50893">
    <property type="entry name" value="ABC_TRANSPORTER_2"/>
    <property type="match status" value="1"/>
</dbReference>
<keyword evidence="3 5" id="KW-0067">ATP-binding</keyword>
<organism evidence="5 6">
    <name type="scientific">Corynebacterium stercoris</name>
    <dbReference type="NCBI Taxonomy" id="2943490"/>
    <lineage>
        <taxon>Bacteria</taxon>
        <taxon>Bacillati</taxon>
        <taxon>Actinomycetota</taxon>
        <taxon>Actinomycetes</taxon>
        <taxon>Mycobacteriales</taxon>
        <taxon>Corynebacteriaceae</taxon>
        <taxon>Corynebacterium</taxon>
    </lineage>
</organism>
<dbReference type="SMART" id="SM00382">
    <property type="entry name" value="AAA"/>
    <property type="match status" value="1"/>
</dbReference>
<comment type="caution">
    <text evidence="5">The sequence shown here is derived from an EMBL/GenBank/DDBJ whole genome shotgun (WGS) entry which is preliminary data.</text>
</comment>
<keyword evidence="6" id="KW-1185">Reference proteome</keyword>
<evidence type="ECO:0000313" key="6">
    <source>
        <dbReference type="Proteomes" id="UP001204000"/>
    </source>
</evidence>
<sequence length="278" mass="29168">MNQIVSARGLQRSFGKKAVLSGVDFELAPGGIHGLLGRNGVGKSTLLSIIAGQLKPSGGEIAVFGDAPFDNAAAMDRTALTGVDVAYPTSWKLRDILAAASMRYPNWDRTLADELLADFTLGEAASATYGNLSRGQRAMTGIVVGLASGAELTLLDEPYVGLDTHNTQVFYRHLLNLGDSGRTIIMATHHIEDAAKILDTAIILGRDGRIARHINAEDADSFLVASGTGELDGALAFRRSDAGTHALIPASLESGLGAGTRVRPAGLDDVIEAYLEVS</sequence>
<evidence type="ECO:0000256" key="1">
    <source>
        <dbReference type="ARBA" id="ARBA00022448"/>
    </source>
</evidence>